<dbReference type="Gene3D" id="1.10.30.50">
    <property type="match status" value="1"/>
</dbReference>
<sequence length="50" mass="5766">MLRDWEEHDLYACAFCGGPFEEIEHIMPLSRGGEHSIATRTSGWRRSSRS</sequence>
<dbReference type="EMBL" id="JAMQAW010000032">
    <property type="protein sequence ID" value="MCM2391724.1"/>
    <property type="molecule type" value="Genomic_DNA"/>
</dbReference>
<dbReference type="Proteomes" id="UP001431429">
    <property type="component" value="Unassembled WGS sequence"/>
</dbReference>
<accession>A0ABT0UTF3</accession>
<comment type="caution">
    <text evidence="2">The sequence shown here is derived from an EMBL/GenBank/DDBJ whole genome shotgun (WGS) entry which is preliminary data.</text>
</comment>
<keyword evidence="2" id="KW-0378">Hydrolase</keyword>
<gene>
    <name evidence="2" type="ORF">NBG84_26145</name>
</gene>
<keyword evidence="2" id="KW-0540">Nuclease</keyword>
<dbReference type="RefSeq" id="WP_250922050.1">
    <property type="nucleotide sequence ID" value="NZ_JAMQAW010000032.1"/>
</dbReference>
<feature type="compositionally biased region" description="Low complexity" evidence="1">
    <location>
        <begin position="39"/>
        <end position="50"/>
    </location>
</feature>
<proteinExistence type="predicted"/>
<protein>
    <submittedName>
        <fullName evidence="2">HNH endonuclease</fullName>
    </submittedName>
</protein>
<keyword evidence="3" id="KW-1185">Reference proteome</keyword>
<evidence type="ECO:0000313" key="2">
    <source>
        <dbReference type="EMBL" id="MCM2391724.1"/>
    </source>
</evidence>
<evidence type="ECO:0000313" key="3">
    <source>
        <dbReference type="Proteomes" id="UP001431429"/>
    </source>
</evidence>
<keyword evidence="2" id="KW-0255">Endonuclease</keyword>
<name>A0ABT0UTF3_9ACTN</name>
<reference evidence="2" key="1">
    <citation type="submission" date="2022-06" db="EMBL/GenBank/DDBJ databases">
        <title>Genome public.</title>
        <authorList>
            <person name="Sun Q."/>
        </authorList>
    </citation>
    <scope>NUCLEOTIDE SEQUENCE</scope>
    <source>
        <strain evidence="2">CWNU-1</strain>
    </source>
</reference>
<evidence type="ECO:0000256" key="1">
    <source>
        <dbReference type="SAM" id="MobiDB-lite"/>
    </source>
</evidence>
<organism evidence="2 3">
    <name type="scientific">Streptomyces albipurpureus</name>
    <dbReference type="NCBI Taxonomy" id="2897419"/>
    <lineage>
        <taxon>Bacteria</taxon>
        <taxon>Bacillati</taxon>
        <taxon>Actinomycetota</taxon>
        <taxon>Actinomycetes</taxon>
        <taxon>Kitasatosporales</taxon>
        <taxon>Streptomycetaceae</taxon>
        <taxon>Streptomyces</taxon>
    </lineage>
</organism>
<feature type="region of interest" description="Disordered" evidence="1">
    <location>
        <begin position="31"/>
        <end position="50"/>
    </location>
</feature>
<dbReference type="GO" id="GO:0004519">
    <property type="term" value="F:endonuclease activity"/>
    <property type="evidence" value="ECO:0007669"/>
    <property type="project" value="UniProtKB-KW"/>
</dbReference>